<feature type="compositionally biased region" description="Basic and acidic residues" evidence="1">
    <location>
        <begin position="76"/>
        <end position="87"/>
    </location>
</feature>
<dbReference type="KEGG" id="ssl:SS1G_01445"/>
<dbReference type="InParanoid" id="A7E817"/>
<protein>
    <submittedName>
        <fullName evidence="2">Uncharacterized protein</fullName>
    </submittedName>
</protein>
<evidence type="ECO:0000313" key="3">
    <source>
        <dbReference type="Proteomes" id="UP000001312"/>
    </source>
</evidence>
<accession>A7E817</accession>
<dbReference type="RefSeq" id="XP_001597251.1">
    <property type="nucleotide sequence ID" value="XM_001597201.1"/>
</dbReference>
<dbReference type="AlphaFoldDB" id="A7E817"/>
<evidence type="ECO:0000256" key="1">
    <source>
        <dbReference type="SAM" id="MobiDB-lite"/>
    </source>
</evidence>
<dbReference type="HOGENOM" id="CLU_2307742_0_0_1"/>
<dbReference type="Proteomes" id="UP000001312">
    <property type="component" value="Unassembled WGS sequence"/>
</dbReference>
<dbReference type="GeneID" id="5493729"/>
<feature type="region of interest" description="Disordered" evidence="1">
    <location>
        <begin position="76"/>
        <end position="100"/>
    </location>
</feature>
<feature type="compositionally biased region" description="Basic and acidic residues" evidence="1">
    <location>
        <begin position="7"/>
        <end position="39"/>
    </location>
</feature>
<gene>
    <name evidence="2" type="ORF">SS1G_01445</name>
</gene>
<evidence type="ECO:0000313" key="2">
    <source>
        <dbReference type="EMBL" id="EDN96519.1"/>
    </source>
</evidence>
<sequence length="100" mass="11282">MVGQFAARKELATEESAEERRSKGRISEIKPTTDTENETKEKIAFCSVPRRTIFDKTVKPVIQKVNCAIQAKAHSLDKLGAARDDKSQNPFPRSSKRHLK</sequence>
<reference evidence="3" key="1">
    <citation type="journal article" date="2011" name="PLoS Genet.">
        <title>Genomic analysis of the necrotrophic fungal pathogens Sclerotinia sclerotiorum and Botrytis cinerea.</title>
        <authorList>
            <person name="Amselem J."/>
            <person name="Cuomo C.A."/>
            <person name="van Kan J.A."/>
            <person name="Viaud M."/>
            <person name="Benito E.P."/>
            <person name="Couloux A."/>
            <person name="Coutinho P.M."/>
            <person name="de Vries R.P."/>
            <person name="Dyer P.S."/>
            <person name="Fillinger S."/>
            <person name="Fournier E."/>
            <person name="Gout L."/>
            <person name="Hahn M."/>
            <person name="Kohn L."/>
            <person name="Lapalu N."/>
            <person name="Plummer K.M."/>
            <person name="Pradier J.M."/>
            <person name="Quevillon E."/>
            <person name="Sharon A."/>
            <person name="Simon A."/>
            <person name="ten Have A."/>
            <person name="Tudzynski B."/>
            <person name="Tudzynski P."/>
            <person name="Wincker P."/>
            <person name="Andrew M."/>
            <person name="Anthouard V."/>
            <person name="Beever R.E."/>
            <person name="Beffa R."/>
            <person name="Benoit I."/>
            <person name="Bouzid O."/>
            <person name="Brault B."/>
            <person name="Chen Z."/>
            <person name="Choquer M."/>
            <person name="Collemare J."/>
            <person name="Cotton P."/>
            <person name="Danchin E.G."/>
            <person name="Da Silva C."/>
            <person name="Gautier A."/>
            <person name="Giraud C."/>
            <person name="Giraud T."/>
            <person name="Gonzalez C."/>
            <person name="Grossetete S."/>
            <person name="Guldener U."/>
            <person name="Henrissat B."/>
            <person name="Howlett B.J."/>
            <person name="Kodira C."/>
            <person name="Kretschmer M."/>
            <person name="Lappartient A."/>
            <person name="Leroch M."/>
            <person name="Levis C."/>
            <person name="Mauceli E."/>
            <person name="Neuveglise C."/>
            <person name="Oeser B."/>
            <person name="Pearson M."/>
            <person name="Poulain J."/>
            <person name="Poussereau N."/>
            <person name="Quesneville H."/>
            <person name="Rascle C."/>
            <person name="Schumacher J."/>
            <person name="Segurens B."/>
            <person name="Sexton A."/>
            <person name="Silva E."/>
            <person name="Sirven C."/>
            <person name="Soanes D.M."/>
            <person name="Talbot N.J."/>
            <person name="Templeton M."/>
            <person name="Yandava C."/>
            <person name="Yarden O."/>
            <person name="Zeng Q."/>
            <person name="Rollins J.A."/>
            <person name="Lebrun M.H."/>
            <person name="Dickman M."/>
        </authorList>
    </citation>
    <scope>NUCLEOTIDE SEQUENCE [LARGE SCALE GENOMIC DNA]</scope>
    <source>
        <strain evidence="3">ATCC 18683 / 1980 / Ss-1</strain>
    </source>
</reference>
<feature type="region of interest" description="Disordered" evidence="1">
    <location>
        <begin position="1"/>
        <end position="39"/>
    </location>
</feature>
<name>A7E817_SCLS1</name>
<organism evidence="2 3">
    <name type="scientific">Sclerotinia sclerotiorum (strain ATCC 18683 / 1980 / Ss-1)</name>
    <name type="common">White mold</name>
    <name type="synonym">Whetzelinia sclerotiorum</name>
    <dbReference type="NCBI Taxonomy" id="665079"/>
    <lineage>
        <taxon>Eukaryota</taxon>
        <taxon>Fungi</taxon>
        <taxon>Dikarya</taxon>
        <taxon>Ascomycota</taxon>
        <taxon>Pezizomycotina</taxon>
        <taxon>Leotiomycetes</taxon>
        <taxon>Helotiales</taxon>
        <taxon>Sclerotiniaceae</taxon>
        <taxon>Sclerotinia</taxon>
    </lineage>
</organism>
<dbReference type="EMBL" id="CH476622">
    <property type="protein sequence ID" value="EDN96519.1"/>
    <property type="molecule type" value="Genomic_DNA"/>
</dbReference>
<proteinExistence type="predicted"/>
<keyword evidence="3" id="KW-1185">Reference proteome</keyword>